<dbReference type="AlphaFoldDB" id="A0A6J4RVX6"/>
<protein>
    <submittedName>
        <fullName evidence="2">Uncharacterized protein</fullName>
    </submittedName>
</protein>
<feature type="non-terminal residue" evidence="2">
    <location>
        <position position="92"/>
    </location>
</feature>
<evidence type="ECO:0000256" key="1">
    <source>
        <dbReference type="SAM" id="MobiDB-lite"/>
    </source>
</evidence>
<organism evidence="2">
    <name type="scientific">uncultured Solirubrobacteraceae bacterium</name>
    <dbReference type="NCBI Taxonomy" id="1162706"/>
    <lineage>
        <taxon>Bacteria</taxon>
        <taxon>Bacillati</taxon>
        <taxon>Actinomycetota</taxon>
        <taxon>Thermoleophilia</taxon>
        <taxon>Solirubrobacterales</taxon>
        <taxon>Solirubrobacteraceae</taxon>
        <taxon>environmental samples</taxon>
    </lineage>
</organism>
<proteinExistence type="predicted"/>
<name>A0A6J4RVX6_9ACTN</name>
<feature type="compositionally biased region" description="Basic and acidic residues" evidence="1">
    <location>
        <begin position="56"/>
        <end position="76"/>
    </location>
</feature>
<feature type="non-terminal residue" evidence="2">
    <location>
        <position position="1"/>
    </location>
</feature>
<feature type="compositionally biased region" description="Basic residues" evidence="1">
    <location>
        <begin position="1"/>
        <end position="21"/>
    </location>
</feature>
<gene>
    <name evidence="2" type="ORF">AVDCRST_MAG30-917</name>
</gene>
<dbReference type="EMBL" id="CADCVS010000152">
    <property type="protein sequence ID" value="CAA9483081.1"/>
    <property type="molecule type" value="Genomic_DNA"/>
</dbReference>
<accession>A0A6J4RVX6</accession>
<reference evidence="2" key="1">
    <citation type="submission" date="2020-02" db="EMBL/GenBank/DDBJ databases">
        <authorList>
            <person name="Meier V. D."/>
        </authorList>
    </citation>
    <scope>NUCLEOTIDE SEQUENCE</scope>
    <source>
        <strain evidence="2">AVDCRST_MAG30</strain>
    </source>
</reference>
<evidence type="ECO:0000313" key="2">
    <source>
        <dbReference type="EMBL" id="CAA9483081.1"/>
    </source>
</evidence>
<feature type="region of interest" description="Disordered" evidence="1">
    <location>
        <begin position="1"/>
        <end position="92"/>
    </location>
</feature>
<sequence>PLPGRHAVRVRHPAPRARARAGGRPQRPGLADRARARGAQPARPRLLEPRHRRGARDHQQDGQEPPEPHLREDRRPLPCRGHRGLARGPRGL</sequence>